<dbReference type="VEuPathDB" id="FungiDB:HMPREF1541_09402"/>
<dbReference type="InterPro" id="IPR002938">
    <property type="entry name" value="FAD-bd"/>
</dbReference>
<gene>
    <name evidence="7" type="ORF">HMPREF1541_09402</name>
</gene>
<dbReference type="InParanoid" id="W2SAA9"/>
<dbReference type="OrthoDB" id="16820at2759"/>
<dbReference type="PRINTS" id="PR00420">
    <property type="entry name" value="RNGMNOXGNASE"/>
</dbReference>
<dbReference type="GO" id="GO:0004497">
    <property type="term" value="F:monooxygenase activity"/>
    <property type="evidence" value="ECO:0007669"/>
    <property type="project" value="UniProtKB-KW"/>
</dbReference>
<dbReference type="AlphaFoldDB" id="W2SAA9"/>
<dbReference type="EMBL" id="KB822712">
    <property type="protein sequence ID" value="ETN45570.1"/>
    <property type="molecule type" value="Genomic_DNA"/>
</dbReference>
<evidence type="ECO:0000313" key="8">
    <source>
        <dbReference type="Proteomes" id="UP000030752"/>
    </source>
</evidence>
<accession>W2SAA9</accession>
<dbReference type="PANTHER" id="PTHR13789">
    <property type="entry name" value="MONOOXYGENASE"/>
    <property type="match status" value="1"/>
</dbReference>
<reference evidence="7 8" key="1">
    <citation type="submission" date="2013-03" db="EMBL/GenBank/DDBJ databases">
        <title>The Genome Sequence of Phialophora europaea CBS 101466.</title>
        <authorList>
            <consortium name="The Broad Institute Genomics Platform"/>
            <person name="Cuomo C."/>
            <person name="de Hoog S."/>
            <person name="Gorbushina A."/>
            <person name="Walker B."/>
            <person name="Young S.K."/>
            <person name="Zeng Q."/>
            <person name="Gargeya S."/>
            <person name="Fitzgerald M."/>
            <person name="Haas B."/>
            <person name="Abouelleil A."/>
            <person name="Allen A.W."/>
            <person name="Alvarado L."/>
            <person name="Arachchi H.M."/>
            <person name="Berlin A.M."/>
            <person name="Chapman S.B."/>
            <person name="Gainer-Dewar J."/>
            <person name="Goldberg J."/>
            <person name="Griggs A."/>
            <person name="Gujja S."/>
            <person name="Hansen M."/>
            <person name="Howarth C."/>
            <person name="Imamovic A."/>
            <person name="Ireland A."/>
            <person name="Larimer J."/>
            <person name="McCowan C."/>
            <person name="Murphy C."/>
            <person name="Pearson M."/>
            <person name="Poon T.W."/>
            <person name="Priest M."/>
            <person name="Roberts A."/>
            <person name="Saif S."/>
            <person name="Shea T."/>
            <person name="Sisk P."/>
            <person name="Sykes S."/>
            <person name="Wortman J."/>
            <person name="Nusbaum C."/>
            <person name="Birren B."/>
        </authorList>
    </citation>
    <scope>NUCLEOTIDE SEQUENCE [LARGE SCALE GENOMIC DNA]</scope>
    <source>
        <strain evidence="7 8">CBS 101466</strain>
    </source>
</reference>
<dbReference type="RefSeq" id="XP_008712298.1">
    <property type="nucleotide sequence ID" value="XM_008714076.1"/>
</dbReference>
<keyword evidence="3" id="KW-0274">FAD</keyword>
<comment type="similarity">
    <text evidence="1">Belongs to the paxM FAD-dependent monooxygenase family.</text>
</comment>
<evidence type="ECO:0000259" key="6">
    <source>
        <dbReference type="Pfam" id="PF01494"/>
    </source>
</evidence>
<name>W2SAA9_CYPE1</name>
<dbReference type="GO" id="GO:0071949">
    <property type="term" value="F:FAD binding"/>
    <property type="evidence" value="ECO:0007669"/>
    <property type="project" value="InterPro"/>
</dbReference>
<protein>
    <recommendedName>
        <fullName evidence="6">FAD-binding domain-containing protein</fullName>
    </recommendedName>
</protein>
<feature type="domain" description="FAD-binding" evidence="6">
    <location>
        <begin position="2"/>
        <end position="365"/>
    </location>
</feature>
<evidence type="ECO:0000256" key="5">
    <source>
        <dbReference type="ARBA" id="ARBA00023033"/>
    </source>
</evidence>
<keyword evidence="5" id="KW-0503">Monooxygenase</keyword>
<keyword evidence="4" id="KW-0560">Oxidoreductase</keyword>
<dbReference type="InterPro" id="IPR036188">
    <property type="entry name" value="FAD/NAD-bd_sf"/>
</dbReference>
<keyword evidence="8" id="KW-1185">Reference proteome</keyword>
<organism evidence="7 8">
    <name type="scientific">Cyphellophora europaea (strain CBS 101466)</name>
    <name type="common">Phialophora europaea</name>
    <dbReference type="NCBI Taxonomy" id="1220924"/>
    <lineage>
        <taxon>Eukaryota</taxon>
        <taxon>Fungi</taxon>
        <taxon>Dikarya</taxon>
        <taxon>Ascomycota</taxon>
        <taxon>Pezizomycotina</taxon>
        <taxon>Eurotiomycetes</taxon>
        <taxon>Chaetothyriomycetidae</taxon>
        <taxon>Chaetothyriales</taxon>
        <taxon>Cyphellophoraceae</taxon>
        <taxon>Cyphellophora</taxon>
    </lineage>
</organism>
<evidence type="ECO:0000313" key="7">
    <source>
        <dbReference type="EMBL" id="ETN45570.1"/>
    </source>
</evidence>
<dbReference type="eggNOG" id="KOG2614">
    <property type="taxonomic scope" value="Eukaryota"/>
</dbReference>
<evidence type="ECO:0000256" key="2">
    <source>
        <dbReference type="ARBA" id="ARBA00022630"/>
    </source>
</evidence>
<dbReference type="SUPFAM" id="SSF51905">
    <property type="entry name" value="FAD/NAD(P)-binding domain"/>
    <property type="match status" value="1"/>
</dbReference>
<evidence type="ECO:0000256" key="3">
    <source>
        <dbReference type="ARBA" id="ARBA00022827"/>
    </source>
</evidence>
<dbReference type="InterPro" id="IPR050493">
    <property type="entry name" value="FAD-dep_Monooxygenase_BioMet"/>
</dbReference>
<dbReference type="STRING" id="1220924.W2SAA9"/>
<evidence type="ECO:0000256" key="1">
    <source>
        <dbReference type="ARBA" id="ARBA00007992"/>
    </source>
</evidence>
<dbReference type="GeneID" id="19976741"/>
<dbReference type="Pfam" id="PF01494">
    <property type="entry name" value="FAD_binding_3"/>
    <property type="match status" value="1"/>
</dbReference>
<dbReference type="Gene3D" id="3.50.50.60">
    <property type="entry name" value="FAD/NAD(P)-binding domain"/>
    <property type="match status" value="1"/>
</dbReference>
<proteinExistence type="inferred from homology"/>
<evidence type="ECO:0000256" key="4">
    <source>
        <dbReference type="ARBA" id="ARBA00023002"/>
    </source>
</evidence>
<dbReference type="HOGENOM" id="CLU_009665_19_5_1"/>
<keyword evidence="2" id="KW-0285">Flavoprotein</keyword>
<dbReference type="PANTHER" id="PTHR13789:SF309">
    <property type="entry name" value="PUTATIVE (AFU_ORTHOLOGUE AFUA_6G14510)-RELATED"/>
    <property type="match status" value="1"/>
</dbReference>
<dbReference type="Proteomes" id="UP000030752">
    <property type="component" value="Unassembled WGS sequence"/>
</dbReference>
<sequence length="415" mass="45917">MKIIIVGAGLAGTASALALTKWMPSKPEITVVELRTKPLTMGGAIGLTPNALRALHALGVMEGIKERRLGADIDRIELFDVYSAARLGNINFCDAYGNGVGKPSFKGLRILRSDLLVALLATTKQHSNIKIRYGRTVNSITEDDDAVVIGFAEDQVQLTADLLIGADGIHSMVRKLHVEPDRAPKYTGIAAIGGFAVVSPDHPLQWEDTALSQSLRGSLLCSHYERTRTRQFIAAVMETEDVRSKEGWIAMGKEQEEIKRRVKERYLGANIKMHGIPPLIESSRDWNLYPVYALPPQGKWSTGRVILVGDAAHAMPPQGESAGIAFEDAVILGRTMCTTDDKGLTGRLAVYERLRRPRTDEAYRQASFGWNTLKDSGWLAFQIRSWVTWAFLWWTAKSRALHYGEDLATKELDFS</sequence>